<dbReference type="AlphaFoldDB" id="A0A918D3Z5"/>
<dbReference type="InterPro" id="IPR003661">
    <property type="entry name" value="HisK_dim/P_dom"/>
</dbReference>
<protein>
    <recommendedName>
        <fullName evidence="3">histidine kinase</fullName>
        <ecNumber evidence="3">2.7.13.3</ecNumber>
    </recommendedName>
</protein>
<dbReference type="CDD" id="cd00082">
    <property type="entry name" value="HisKA"/>
    <property type="match status" value="1"/>
</dbReference>
<dbReference type="PANTHER" id="PTHR45528:SF1">
    <property type="entry name" value="SENSOR HISTIDINE KINASE CPXA"/>
    <property type="match status" value="1"/>
</dbReference>
<keyword evidence="9" id="KW-0418">Kinase</keyword>
<accession>A0A918D3Z5</accession>
<dbReference type="InterPro" id="IPR036890">
    <property type="entry name" value="HATPase_C_sf"/>
</dbReference>
<feature type="domain" description="Histidine kinase" evidence="15">
    <location>
        <begin position="97"/>
        <end position="311"/>
    </location>
</feature>
<dbReference type="SMART" id="SM00388">
    <property type="entry name" value="HisKA"/>
    <property type="match status" value="1"/>
</dbReference>
<evidence type="ECO:0000259" key="15">
    <source>
        <dbReference type="PROSITE" id="PS50109"/>
    </source>
</evidence>
<feature type="transmembrane region" description="Helical" evidence="14">
    <location>
        <begin position="13"/>
        <end position="35"/>
    </location>
</feature>
<evidence type="ECO:0000256" key="10">
    <source>
        <dbReference type="ARBA" id="ARBA00022840"/>
    </source>
</evidence>
<evidence type="ECO:0000256" key="5">
    <source>
        <dbReference type="ARBA" id="ARBA00022553"/>
    </source>
</evidence>
<evidence type="ECO:0000256" key="14">
    <source>
        <dbReference type="SAM" id="Phobius"/>
    </source>
</evidence>
<keyword evidence="8" id="KW-0547">Nucleotide-binding</keyword>
<dbReference type="PANTHER" id="PTHR45528">
    <property type="entry name" value="SENSOR HISTIDINE KINASE CPXA"/>
    <property type="match status" value="1"/>
</dbReference>
<dbReference type="InterPro" id="IPR036097">
    <property type="entry name" value="HisK_dim/P_sf"/>
</dbReference>
<dbReference type="GO" id="GO:0000155">
    <property type="term" value="F:phosphorelay sensor kinase activity"/>
    <property type="evidence" value="ECO:0007669"/>
    <property type="project" value="InterPro"/>
</dbReference>
<dbReference type="SUPFAM" id="SSF47384">
    <property type="entry name" value="Homodimeric domain of signal transducing histidine kinase"/>
    <property type="match status" value="1"/>
</dbReference>
<evidence type="ECO:0000256" key="9">
    <source>
        <dbReference type="ARBA" id="ARBA00022777"/>
    </source>
</evidence>
<dbReference type="Proteomes" id="UP000624041">
    <property type="component" value="Unassembled WGS sequence"/>
</dbReference>
<dbReference type="SMART" id="SM00387">
    <property type="entry name" value="HATPase_c"/>
    <property type="match status" value="1"/>
</dbReference>
<evidence type="ECO:0000313" key="17">
    <source>
        <dbReference type="EMBL" id="GGN62482.1"/>
    </source>
</evidence>
<evidence type="ECO:0000256" key="12">
    <source>
        <dbReference type="ARBA" id="ARBA00023012"/>
    </source>
</evidence>
<evidence type="ECO:0000313" key="18">
    <source>
        <dbReference type="Proteomes" id="UP000624041"/>
    </source>
</evidence>
<comment type="caution">
    <text evidence="17">The sequence shown here is derived from an EMBL/GenBank/DDBJ whole genome shotgun (WGS) entry which is preliminary data.</text>
</comment>
<dbReference type="InterPro" id="IPR003594">
    <property type="entry name" value="HATPase_dom"/>
</dbReference>
<dbReference type="Gene3D" id="6.10.340.10">
    <property type="match status" value="1"/>
</dbReference>
<dbReference type="EC" id="2.7.13.3" evidence="3"/>
<keyword evidence="7 14" id="KW-0812">Transmembrane</keyword>
<dbReference type="InterPro" id="IPR050398">
    <property type="entry name" value="HssS/ArlS-like"/>
</dbReference>
<evidence type="ECO:0000256" key="1">
    <source>
        <dbReference type="ARBA" id="ARBA00000085"/>
    </source>
</evidence>
<keyword evidence="12" id="KW-0902">Two-component regulatory system</keyword>
<keyword evidence="5" id="KW-0597">Phosphoprotein</keyword>
<dbReference type="GO" id="GO:0005524">
    <property type="term" value="F:ATP binding"/>
    <property type="evidence" value="ECO:0007669"/>
    <property type="project" value="UniProtKB-KW"/>
</dbReference>
<comment type="subcellular location">
    <subcellularLocation>
        <location evidence="2">Cell membrane</location>
        <topology evidence="2">Multi-pass membrane protein</topology>
    </subcellularLocation>
</comment>
<dbReference type="CDD" id="cd06225">
    <property type="entry name" value="HAMP"/>
    <property type="match status" value="1"/>
</dbReference>
<dbReference type="Pfam" id="PF00512">
    <property type="entry name" value="HisKA"/>
    <property type="match status" value="1"/>
</dbReference>
<proteinExistence type="predicted"/>
<reference evidence="17" key="2">
    <citation type="submission" date="2020-09" db="EMBL/GenBank/DDBJ databases">
        <authorList>
            <person name="Sun Q."/>
            <person name="Ohkuma M."/>
        </authorList>
    </citation>
    <scope>NUCLEOTIDE SEQUENCE</scope>
    <source>
        <strain evidence="17">JCM 17251</strain>
    </source>
</reference>
<dbReference type="Gene3D" id="3.30.565.10">
    <property type="entry name" value="Histidine kinase-like ATPase, C-terminal domain"/>
    <property type="match status" value="1"/>
</dbReference>
<dbReference type="InterPro" id="IPR004358">
    <property type="entry name" value="Sig_transdc_His_kin-like_C"/>
</dbReference>
<evidence type="ECO:0000256" key="13">
    <source>
        <dbReference type="ARBA" id="ARBA00023136"/>
    </source>
</evidence>
<keyword evidence="4" id="KW-1003">Cell membrane</keyword>
<dbReference type="PROSITE" id="PS50109">
    <property type="entry name" value="HIS_KIN"/>
    <property type="match status" value="1"/>
</dbReference>
<keyword evidence="13 14" id="KW-0472">Membrane</keyword>
<comment type="catalytic activity">
    <reaction evidence="1">
        <text>ATP + protein L-histidine = ADP + protein N-phospho-L-histidine.</text>
        <dbReference type="EC" id="2.7.13.3"/>
    </reaction>
</comment>
<evidence type="ECO:0000256" key="2">
    <source>
        <dbReference type="ARBA" id="ARBA00004651"/>
    </source>
</evidence>
<evidence type="ECO:0000256" key="7">
    <source>
        <dbReference type="ARBA" id="ARBA00022692"/>
    </source>
</evidence>
<feature type="domain" description="HAMP" evidence="16">
    <location>
        <begin position="37"/>
        <end position="89"/>
    </location>
</feature>
<dbReference type="InterPro" id="IPR005467">
    <property type="entry name" value="His_kinase_dom"/>
</dbReference>
<dbReference type="FunFam" id="3.30.565.10:FF:000006">
    <property type="entry name" value="Sensor histidine kinase WalK"/>
    <property type="match status" value="1"/>
</dbReference>
<gene>
    <name evidence="17" type="ORF">GCM10007971_28440</name>
</gene>
<dbReference type="PRINTS" id="PR00344">
    <property type="entry name" value="BCTRLSENSOR"/>
</dbReference>
<evidence type="ECO:0000259" key="16">
    <source>
        <dbReference type="PROSITE" id="PS50885"/>
    </source>
</evidence>
<evidence type="ECO:0000256" key="11">
    <source>
        <dbReference type="ARBA" id="ARBA00022989"/>
    </source>
</evidence>
<dbReference type="Pfam" id="PF00672">
    <property type="entry name" value="HAMP"/>
    <property type="match status" value="1"/>
</dbReference>
<dbReference type="GO" id="GO:0005886">
    <property type="term" value="C:plasma membrane"/>
    <property type="evidence" value="ECO:0007669"/>
    <property type="project" value="UniProtKB-SubCell"/>
</dbReference>
<sequence>MTGMNQAQFNKTLYYYLWIFSLLAIIIGSIAHFYLTKRLIHPLKRLIESTNSMKKGDYPEPIEVTTSDEIGQLTRNFNGLVHQLKKNHEQRQKLVLDLSHEVRTPLANLSGYLYALKNGVIEGDPALYESLYKESERLTKMITQLETLKEWDYISEQLFFKKENADLAKLLKETVSMFDWQLQDKNIPLEIDVECAELSVDREGILQVFRNLIDNAIRYYSGSGTIMIKGERLANDYYIGITGPSHPIPSDAGEKLFERFYRVDPSRSRGTGGSGLGLSITKEIIERHNGDIGWKEGKNKNTFWLTLPLEDA</sequence>
<evidence type="ECO:0000256" key="6">
    <source>
        <dbReference type="ARBA" id="ARBA00022679"/>
    </source>
</evidence>
<keyword evidence="18" id="KW-1185">Reference proteome</keyword>
<evidence type="ECO:0000256" key="4">
    <source>
        <dbReference type="ARBA" id="ARBA00022475"/>
    </source>
</evidence>
<reference evidence="17" key="1">
    <citation type="journal article" date="2014" name="Int. J. Syst. Evol. Microbiol.">
        <title>Complete genome sequence of Corynebacterium casei LMG S-19264T (=DSM 44701T), isolated from a smear-ripened cheese.</title>
        <authorList>
            <consortium name="US DOE Joint Genome Institute (JGI-PGF)"/>
            <person name="Walter F."/>
            <person name="Albersmeier A."/>
            <person name="Kalinowski J."/>
            <person name="Ruckert C."/>
        </authorList>
    </citation>
    <scope>NUCLEOTIDE SEQUENCE</scope>
    <source>
        <strain evidence="17">JCM 17251</strain>
    </source>
</reference>
<dbReference type="EMBL" id="BMOS01000023">
    <property type="protein sequence ID" value="GGN62482.1"/>
    <property type="molecule type" value="Genomic_DNA"/>
</dbReference>
<keyword evidence="6" id="KW-0808">Transferase</keyword>
<dbReference type="SUPFAM" id="SSF158472">
    <property type="entry name" value="HAMP domain-like"/>
    <property type="match status" value="1"/>
</dbReference>
<dbReference type="InterPro" id="IPR003660">
    <property type="entry name" value="HAMP_dom"/>
</dbReference>
<keyword evidence="11 14" id="KW-1133">Transmembrane helix</keyword>
<dbReference type="Pfam" id="PF02518">
    <property type="entry name" value="HATPase_c"/>
    <property type="match status" value="1"/>
</dbReference>
<evidence type="ECO:0000256" key="3">
    <source>
        <dbReference type="ARBA" id="ARBA00012438"/>
    </source>
</evidence>
<name>A0A918D3Z5_9BACI</name>
<dbReference type="SMART" id="SM00304">
    <property type="entry name" value="HAMP"/>
    <property type="match status" value="1"/>
</dbReference>
<dbReference type="PROSITE" id="PS50885">
    <property type="entry name" value="HAMP"/>
    <property type="match status" value="1"/>
</dbReference>
<keyword evidence="10" id="KW-0067">ATP-binding</keyword>
<evidence type="ECO:0000256" key="8">
    <source>
        <dbReference type="ARBA" id="ARBA00022741"/>
    </source>
</evidence>
<dbReference type="Gene3D" id="1.10.287.130">
    <property type="match status" value="1"/>
</dbReference>
<dbReference type="SUPFAM" id="SSF55874">
    <property type="entry name" value="ATPase domain of HSP90 chaperone/DNA topoisomerase II/histidine kinase"/>
    <property type="match status" value="1"/>
</dbReference>
<organism evidence="17 18">
    <name type="scientific">Oceanobacillus indicireducens</name>
    <dbReference type="NCBI Taxonomy" id="1004261"/>
    <lineage>
        <taxon>Bacteria</taxon>
        <taxon>Bacillati</taxon>
        <taxon>Bacillota</taxon>
        <taxon>Bacilli</taxon>
        <taxon>Bacillales</taxon>
        <taxon>Bacillaceae</taxon>
        <taxon>Oceanobacillus</taxon>
    </lineage>
</organism>